<dbReference type="InterPro" id="IPR023335">
    <property type="entry name" value="ATP12_ortho_dom_sf"/>
</dbReference>
<dbReference type="PANTHER" id="PTHR21013:SF10">
    <property type="entry name" value="ATP SYNTHASE MITOCHONDRIAL F1 COMPLEX ASSEMBLY FACTOR 2"/>
    <property type="match status" value="1"/>
</dbReference>
<dbReference type="InterPro" id="IPR042272">
    <property type="entry name" value="ATP12_ATP_synth-F1-assembly_N"/>
</dbReference>
<dbReference type="AlphaFoldDB" id="A0A9W8LX70"/>
<dbReference type="InterPro" id="IPR011419">
    <property type="entry name" value="ATP12_ATP_synth-F1-assembly"/>
</dbReference>
<comment type="caution">
    <text evidence="6">The sequence shown here is derived from an EMBL/GenBank/DDBJ whole genome shotgun (WGS) entry which is preliminary data.</text>
</comment>
<dbReference type="EMBL" id="JANBUW010000203">
    <property type="protein sequence ID" value="KAJ2848169.1"/>
    <property type="molecule type" value="Genomic_DNA"/>
</dbReference>
<dbReference type="GO" id="GO:0005739">
    <property type="term" value="C:mitochondrion"/>
    <property type="evidence" value="ECO:0007669"/>
    <property type="project" value="UniProtKB-SubCell"/>
</dbReference>
<evidence type="ECO:0000313" key="6">
    <source>
        <dbReference type="EMBL" id="KAJ2848169.1"/>
    </source>
</evidence>
<dbReference type="PANTHER" id="PTHR21013">
    <property type="entry name" value="ATP SYNTHASE MITOCHONDRIAL F1 COMPLEX ASSEMBLY FACTOR 2/ATP12 PROTEIN, MITOCHONDRIAL PRECURSOR"/>
    <property type="match status" value="1"/>
</dbReference>
<accession>A0A9W8LX70</accession>
<dbReference type="OrthoDB" id="5673at2759"/>
<reference evidence="6" key="1">
    <citation type="submission" date="2022-07" db="EMBL/GenBank/DDBJ databases">
        <title>Phylogenomic reconstructions and comparative analyses of Kickxellomycotina fungi.</title>
        <authorList>
            <person name="Reynolds N.K."/>
            <person name="Stajich J.E."/>
            <person name="Barry K."/>
            <person name="Grigoriev I.V."/>
            <person name="Crous P."/>
            <person name="Smith M.E."/>
        </authorList>
    </citation>
    <scope>NUCLEOTIDE SEQUENCE</scope>
    <source>
        <strain evidence="6">NRRL 1566</strain>
    </source>
</reference>
<evidence type="ECO:0000256" key="4">
    <source>
        <dbReference type="ARBA" id="ARBA00023128"/>
    </source>
</evidence>
<protein>
    <submittedName>
        <fullName evidence="6">Chaperone</fullName>
    </submittedName>
</protein>
<dbReference type="SUPFAM" id="SSF160909">
    <property type="entry name" value="ATP12-like"/>
    <property type="match status" value="1"/>
</dbReference>
<sequence length="292" mass="31968">MLRERSHVLGAVMQCMPLTQFALRAGAKQPLRSLRTCTAWEAAAQTPTDSASQQKAPAIRRFWRNVSVAEQHGGYQILLDKRPIKTPDGQLISIAVQQPALAWLVAGEWESQKEFLGPHSLPLTSLVSRAIDGLSDSSTRTDVISKLLKYFQTDSVCLHDEYPQALVELQRKHYTPIVDWARSKYSIDIVTTANMFALRQSAEATEKLRQAVADFSPLKLAALERAVMTAKSFLIGLALVELHIPVEEAALAAQAEANAQTQLWGELENAHDLDNAAMRQILGASACAAAGA</sequence>
<evidence type="ECO:0000256" key="2">
    <source>
        <dbReference type="ARBA" id="ARBA00008231"/>
    </source>
</evidence>
<keyword evidence="3" id="KW-0809">Transit peptide</keyword>
<evidence type="ECO:0000256" key="5">
    <source>
        <dbReference type="ARBA" id="ARBA00023186"/>
    </source>
</evidence>
<keyword evidence="5" id="KW-0143">Chaperone</keyword>
<comment type="similarity">
    <text evidence="2">Belongs to the ATP12 family.</text>
</comment>
<comment type="subcellular location">
    <subcellularLocation>
        <location evidence="1">Mitochondrion</location>
    </subcellularLocation>
</comment>
<gene>
    <name evidence="6" type="primary">atp12</name>
    <name evidence="6" type="ORF">IWW36_003458</name>
</gene>
<keyword evidence="4" id="KW-0496">Mitochondrion</keyword>
<dbReference type="Gene3D" id="3.30.2180.10">
    <property type="entry name" value="ATP12-like"/>
    <property type="match status" value="1"/>
</dbReference>
<evidence type="ECO:0000256" key="1">
    <source>
        <dbReference type="ARBA" id="ARBA00004173"/>
    </source>
</evidence>
<dbReference type="GO" id="GO:0033615">
    <property type="term" value="P:mitochondrial proton-transporting ATP synthase complex assembly"/>
    <property type="evidence" value="ECO:0007669"/>
    <property type="project" value="TreeGrafter"/>
</dbReference>
<proteinExistence type="inferred from homology"/>
<evidence type="ECO:0000256" key="3">
    <source>
        <dbReference type="ARBA" id="ARBA00022946"/>
    </source>
</evidence>
<dbReference type="Pfam" id="PF07542">
    <property type="entry name" value="ATP12"/>
    <property type="match status" value="1"/>
</dbReference>
<name>A0A9W8LX70_9FUNG</name>
<dbReference type="Proteomes" id="UP001139887">
    <property type="component" value="Unassembled WGS sequence"/>
</dbReference>
<keyword evidence="7" id="KW-1185">Reference proteome</keyword>
<evidence type="ECO:0000313" key="7">
    <source>
        <dbReference type="Proteomes" id="UP001139887"/>
    </source>
</evidence>
<dbReference type="Gene3D" id="1.10.3580.10">
    <property type="entry name" value="ATP12 ATPase"/>
    <property type="match status" value="1"/>
</dbReference>
<organism evidence="6 7">
    <name type="scientific">Coemansia brasiliensis</name>
    <dbReference type="NCBI Taxonomy" id="2650707"/>
    <lineage>
        <taxon>Eukaryota</taxon>
        <taxon>Fungi</taxon>
        <taxon>Fungi incertae sedis</taxon>
        <taxon>Zoopagomycota</taxon>
        <taxon>Kickxellomycotina</taxon>
        <taxon>Kickxellomycetes</taxon>
        <taxon>Kickxellales</taxon>
        <taxon>Kickxellaceae</taxon>
        <taxon>Coemansia</taxon>
    </lineage>
</organism>